<dbReference type="GO" id="GO:0001228">
    <property type="term" value="F:DNA-binding transcription activator activity, RNA polymerase II-specific"/>
    <property type="evidence" value="ECO:0007669"/>
    <property type="project" value="TreeGrafter"/>
</dbReference>
<keyword evidence="5" id="KW-0539">Nucleus</keyword>
<evidence type="ECO:0000313" key="9">
    <source>
        <dbReference type="Proteomes" id="UP000242146"/>
    </source>
</evidence>
<evidence type="ECO:0000256" key="4">
    <source>
        <dbReference type="ARBA" id="ARBA00023163"/>
    </source>
</evidence>
<protein>
    <recommendedName>
        <fullName evidence="7">BZIP domain-containing protein</fullName>
    </recommendedName>
</protein>
<evidence type="ECO:0000256" key="1">
    <source>
        <dbReference type="ARBA" id="ARBA00004123"/>
    </source>
</evidence>
<dbReference type="STRING" id="101127.A0A1X2GRX3"/>
<dbReference type="Pfam" id="PF07716">
    <property type="entry name" value="bZIP_2"/>
    <property type="match status" value="1"/>
</dbReference>
<feature type="compositionally biased region" description="Basic and acidic residues" evidence="6">
    <location>
        <begin position="113"/>
        <end position="125"/>
    </location>
</feature>
<dbReference type="Gene3D" id="1.20.5.170">
    <property type="match status" value="1"/>
</dbReference>
<dbReference type="AlphaFoldDB" id="A0A1X2GRX3"/>
<accession>A0A1X2GRX3</accession>
<feature type="domain" description="BZIP" evidence="7">
    <location>
        <begin position="95"/>
        <end position="152"/>
    </location>
</feature>
<dbReference type="EMBL" id="MCGT01000004">
    <property type="protein sequence ID" value="ORX60256.1"/>
    <property type="molecule type" value="Genomic_DNA"/>
</dbReference>
<gene>
    <name evidence="8" type="ORF">DM01DRAFT_1299940</name>
</gene>
<feature type="compositionally biased region" description="Basic and acidic residues" evidence="6">
    <location>
        <begin position="82"/>
        <end position="96"/>
    </location>
</feature>
<evidence type="ECO:0000256" key="2">
    <source>
        <dbReference type="ARBA" id="ARBA00023015"/>
    </source>
</evidence>
<dbReference type="OrthoDB" id="1939598at2759"/>
<evidence type="ECO:0000256" key="3">
    <source>
        <dbReference type="ARBA" id="ARBA00023125"/>
    </source>
</evidence>
<reference evidence="8 9" key="1">
    <citation type="submission" date="2016-07" db="EMBL/GenBank/DDBJ databases">
        <title>Pervasive Adenine N6-methylation of Active Genes in Fungi.</title>
        <authorList>
            <consortium name="DOE Joint Genome Institute"/>
            <person name="Mondo S.J."/>
            <person name="Dannebaum R.O."/>
            <person name="Kuo R.C."/>
            <person name="Labutti K."/>
            <person name="Haridas S."/>
            <person name="Kuo A."/>
            <person name="Salamov A."/>
            <person name="Ahrendt S.R."/>
            <person name="Lipzen A."/>
            <person name="Sullivan W."/>
            <person name="Andreopoulos W.B."/>
            <person name="Clum A."/>
            <person name="Lindquist E."/>
            <person name="Daum C."/>
            <person name="Ramamoorthy G.K."/>
            <person name="Gryganskyi A."/>
            <person name="Culley D."/>
            <person name="Magnuson J.K."/>
            <person name="James T.Y."/>
            <person name="O'Malley M.A."/>
            <person name="Stajich J.E."/>
            <person name="Spatafora J.W."/>
            <person name="Visel A."/>
            <person name="Grigoriev I.V."/>
        </authorList>
    </citation>
    <scope>NUCLEOTIDE SEQUENCE [LARGE SCALE GENOMIC DNA]</scope>
    <source>
        <strain evidence="8 9">NRRL 3301</strain>
    </source>
</reference>
<dbReference type="SMART" id="SM00338">
    <property type="entry name" value="BRLZ"/>
    <property type="match status" value="1"/>
</dbReference>
<dbReference type="InterPro" id="IPR046347">
    <property type="entry name" value="bZIP_sf"/>
</dbReference>
<feature type="region of interest" description="Disordered" evidence="6">
    <location>
        <begin position="59"/>
        <end position="125"/>
    </location>
</feature>
<keyword evidence="2" id="KW-0805">Transcription regulation</keyword>
<dbReference type="SUPFAM" id="SSF57959">
    <property type="entry name" value="Leucine zipper domain"/>
    <property type="match status" value="1"/>
</dbReference>
<organism evidence="8 9">
    <name type="scientific">Hesseltinella vesiculosa</name>
    <dbReference type="NCBI Taxonomy" id="101127"/>
    <lineage>
        <taxon>Eukaryota</taxon>
        <taxon>Fungi</taxon>
        <taxon>Fungi incertae sedis</taxon>
        <taxon>Mucoromycota</taxon>
        <taxon>Mucoromycotina</taxon>
        <taxon>Mucoromycetes</taxon>
        <taxon>Mucorales</taxon>
        <taxon>Cunninghamellaceae</taxon>
        <taxon>Hesseltinella</taxon>
    </lineage>
</organism>
<comment type="subcellular location">
    <subcellularLocation>
        <location evidence="1">Nucleus</location>
    </subcellularLocation>
</comment>
<dbReference type="Proteomes" id="UP000242146">
    <property type="component" value="Unassembled WGS sequence"/>
</dbReference>
<comment type="caution">
    <text evidence="8">The sequence shown here is derived from an EMBL/GenBank/DDBJ whole genome shotgun (WGS) entry which is preliminary data.</text>
</comment>
<sequence length="162" mass="18335">MWANAQFTFDVTPGSALHEDDKDKEALYASTPAPSMTETQPSFMNNDYLLATTSMMLPRLAPAPTEPSSMTVPLLPPTTPAKQKDDQPITPEDDKRRRNTAASARFRQKKKMREQALEQTAKDMSTKCDQLEKRVRELEMEAKWLRALVVEKDPCLLPKTPL</sequence>
<dbReference type="PROSITE" id="PS00036">
    <property type="entry name" value="BZIP_BASIC"/>
    <property type="match status" value="1"/>
</dbReference>
<proteinExistence type="predicted"/>
<dbReference type="PANTHER" id="PTHR13044">
    <property type="entry name" value="ACTIVATING TRANSCRIPTION FACTOR ATF 4/5"/>
    <property type="match status" value="1"/>
</dbReference>
<dbReference type="InterPro" id="IPR004827">
    <property type="entry name" value="bZIP"/>
</dbReference>
<evidence type="ECO:0000313" key="8">
    <source>
        <dbReference type="EMBL" id="ORX60256.1"/>
    </source>
</evidence>
<dbReference type="CDD" id="cd14705">
    <property type="entry name" value="bZIP_Zip1"/>
    <property type="match status" value="1"/>
</dbReference>
<evidence type="ECO:0000259" key="7">
    <source>
        <dbReference type="PROSITE" id="PS50217"/>
    </source>
</evidence>
<evidence type="ECO:0000256" key="5">
    <source>
        <dbReference type="ARBA" id="ARBA00023242"/>
    </source>
</evidence>
<name>A0A1X2GRX3_9FUNG</name>
<dbReference type="PROSITE" id="PS50217">
    <property type="entry name" value="BZIP"/>
    <property type="match status" value="1"/>
</dbReference>
<keyword evidence="4" id="KW-0804">Transcription</keyword>
<evidence type="ECO:0000256" key="6">
    <source>
        <dbReference type="SAM" id="MobiDB-lite"/>
    </source>
</evidence>
<dbReference type="GO" id="GO:0000977">
    <property type="term" value="F:RNA polymerase II transcription regulatory region sequence-specific DNA binding"/>
    <property type="evidence" value="ECO:0007669"/>
    <property type="project" value="TreeGrafter"/>
</dbReference>
<dbReference type="PANTHER" id="PTHR13044:SF14">
    <property type="entry name" value="CRYPTOCEPHAL, ISOFORM A"/>
    <property type="match status" value="1"/>
</dbReference>
<keyword evidence="9" id="KW-1185">Reference proteome</keyword>
<keyword evidence="3" id="KW-0238">DNA-binding</keyword>
<dbReference type="GO" id="GO:0005634">
    <property type="term" value="C:nucleus"/>
    <property type="evidence" value="ECO:0007669"/>
    <property type="project" value="UniProtKB-SubCell"/>
</dbReference>